<dbReference type="Pfam" id="PF08282">
    <property type="entry name" value="Hydrolase_3"/>
    <property type="match status" value="1"/>
</dbReference>
<dbReference type="InterPro" id="IPR006379">
    <property type="entry name" value="HAD-SF_hydro_IIB"/>
</dbReference>
<dbReference type="NCBIfam" id="TIGR00099">
    <property type="entry name" value="Cof-subfamily"/>
    <property type="match status" value="1"/>
</dbReference>
<dbReference type="EC" id="3.1.3.23" evidence="1"/>
<dbReference type="AlphaFoldDB" id="A0A9Q8JG50"/>
<accession>A0A9Q8JG50</accession>
<dbReference type="SFLD" id="SFLDG01140">
    <property type="entry name" value="C2.B:_Phosphomannomutase_and_P"/>
    <property type="match status" value="1"/>
</dbReference>
<dbReference type="SFLD" id="SFLDG01144">
    <property type="entry name" value="C2.B.4:_PGP_Like"/>
    <property type="match status" value="1"/>
</dbReference>
<dbReference type="PANTHER" id="PTHR10000">
    <property type="entry name" value="PHOSPHOSERINE PHOSPHATASE"/>
    <property type="match status" value="1"/>
</dbReference>
<gene>
    <name evidence="1" type="ORF">FO435_01470</name>
</gene>
<dbReference type="PROSITE" id="PS01229">
    <property type="entry name" value="COF_2"/>
    <property type="match status" value="1"/>
</dbReference>
<dbReference type="EMBL" id="VNHC01000002">
    <property type="protein sequence ID" value="TVV26657.1"/>
    <property type="molecule type" value="Genomic_DNA"/>
</dbReference>
<dbReference type="InterPro" id="IPR036412">
    <property type="entry name" value="HAD-like_sf"/>
</dbReference>
<dbReference type="InterPro" id="IPR023214">
    <property type="entry name" value="HAD_sf"/>
</dbReference>
<organism evidence="1 2">
    <name type="scientific">Weissella cibaria</name>
    <dbReference type="NCBI Taxonomy" id="137591"/>
    <lineage>
        <taxon>Bacteria</taxon>
        <taxon>Bacillati</taxon>
        <taxon>Bacillota</taxon>
        <taxon>Bacilli</taxon>
        <taxon>Lactobacillales</taxon>
        <taxon>Lactobacillaceae</taxon>
        <taxon>Weissella</taxon>
    </lineage>
</organism>
<proteinExistence type="predicted"/>
<dbReference type="PANTHER" id="PTHR10000:SF8">
    <property type="entry name" value="HAD SUPERFAMILY HYDROLASE-LIKE, TYPE 3"/>
    <property type="match status" value="1"/>
</dbReference>
<evidence type="ECO:0000313" key="2">
    <source>
        <dbReference type="Proteomes" id="UP000320012"/>
    </source>
</evidence>
<dbReference type="NCBIfam" id="NF007806">
    <property type="entry name" value="PRK10513.1"/>
    <property type="match status" value="1"/>
</dbReference>
<dbReference type="SFLD" id="SFLDS00003">
    <property type="entry name" value="Haloacid_Dehalogenase"/>
    <property type="match status" value="1"/>
</dbReference>
<dbReference type="GO" id="GO:0005829">
    <property type="term" value="C:cytosol"/>
    <property type="evidence" value="ECO:0007669"/>
    <property type="project" value="TreeGrafter"/>
</dbReference>
<protein>
    <submittedName>
        <fullName evidence="1">Sugar-phosphatase</fullName>
        <ecNumber evidence="1">3.1.3.23</ecNumber>
    </submittedName>
</protein>
<dbReference type="CDD" id="cd07516">
    <property type="entry name" value="HAD_Pase"/>
    <property type="match status" value="1"/>
</dbReference>
<dbReference type="GO" id="GO:0000287">
    <property type="term" value="F:magnesium ion binding"/>
    <property type="evidence" value="ECO:0007669"/>
    <property type="project" value="TreeGrafter"/>
</dbReference>
<sequence length="278" mass="30492">MTIKLITIDIDDTLVNTAKQVTPRVKAALNEATAQGVKVVLTTGRPLPGVQEYLDELGLNNRDDQYAVTYNGGVVQTTSGKALGGQELSYDDYLTLREVANDLGAYLQVETLDAAYTTDDTINYWASRENFLIKMPLDVTDMAEMDPNDHYVKFMFIGDEADVDRWREALPQAIRDKYYIVKSTPQHLEFMHKDATKGSGLLALAELLGIDRSETMALGDQQNDLTMIEAAGLGVAMGNAVPEVKAIADVETTTQNEDGVGVAVEKWVLGRDVPELAD</sequence>
<dbReference type="InterPro" id="IPR000150">
    <property type="entry name" value="Cof"/>
</dbReference>
<name>A0A9Q8JG50_9LACO</name>
<reference evidence="1 2" key="1">
    <citation type="submission" date="2019-07" db="EMBL/GenBank/DDBJ databases">
        <title>Genome sequence of Weissella cibaria GK1.</title>
        <authorList>
            <person name="Choi H.-J."/>
        </authorList>
    </citation>
    <scope>NUCLEOTIDE SEQUENCE [LARGE SCALE GENOMIC DNA]</scope>
    <source>
        <strain evidence="1 2">GK1</strain>
    </source>
</reference>
<dbReference type="Gene3D" id="3.40.50.1000">
    <property type="entry name" value="HAD superfamily/HAD-like"/>
    <property type="match status" value="1"/>
</dbReference>
<dbReference type="Proteomes" id="UP000320012">
    <property type="component" value="Unassembled WGS sequence"/>
</dbReference>
<evidence type="ECO:0000313" key="1">
    <source>
        <dbReference type="EMBL" id="TVV26657.1"/>
    </source>
</evidence>
<dbReference type="Gene3D" id="3.30.1240.10">
    <property type="match status" value="1"/>
</dbReference>
<keyword evidence="1" id="KW-0378">Hydrolase</keyword>
<dbReference type="GO" id="GO:0050308">
    <property type="term" value="F:sugar-phosphatase activity"/>
    <property type="evidence" value="ECO:0007669"/>
    <property type="project" value="UniProtKB-EC"/>
</dbReference>
<dbReference type="RefSeq" id="WP_145463419.1">
    <property type="nucleotide sequence ID" value="NZ_VNHC01000002.1"/>
</dbReference>
<dbReference type="NCBIfam" id="TIGR01484">
    <property type="entry name" value="HAD-SF-IIB"/>
    <property type="match status" value="1"/>
</dbReference>
<dbReference type="SUPFAM" id="SSF56784">
    <property type="entry name" value="HAD-like"/>
    <property type="match status" value="1"/>
</dbReference>
<comment type="caution">
    <text evidence="1">The sequence shown here is derived from an EMBL/GenBank/DDBJ whole genome shotgun (WGS) entry which is preliminary data.</text>
</comment>